<accession>A0A9W6Y4L1</accession>
<comment type="caution">
    <text evidence="2">The sequence shown here is derived from an EMBL/GenBank/DDBJ whole genome shotgun (WGS) entry which is preliminary data.</text>
</comment>
<organism evidence="2 3">
    <name type="scientific">Phytophthora fragariaefolia</name>
    <dbReference type="NCBI Taxonomy" id="1490495"/>
    <lineage>
        <taxon>Eukaryota</taxon>
        <taxon>Sar</taxon>
        <taxon>Stramenopiles</taxon>
        <taxon>Oomycota</taxon>
        <taxon>Peronosporomycetes</taxon>
        <taxon>Peronosporales</taxon>
        <taxon>Peronosporaceae</taxon>
        <taxon>Phytophthora</taxon>
    </lineage>
</organism>
<dbReference type="AlphaFoldDB" id="A0A9W6Y4L1"/>
<gene>
    <name evidence="2" type="ORF">Pfra01_002163800</name>
</gene>
<dbReference type="Proteomes" id="UP001165121">
    <property type="component" value="Unassembled WGS sequence"/>
</dbReference>
<name>A0A9W6Y4L1_9STRA</name>
<feature type="region of interest" description="Disordered" evidence="1">
    <location>
        <begin position="24"/>
        <end position="45"/>
    </location>
</feature>
<protein>
    <submittedName>
        <fullName evidence="2">Unnamed protein product</fullName>
    </submittedName>
</protein>
<dbReference type="EMBL" id="BSXT01003129">
    <property type="protein sequence ID" value="GMF52711.1"/>
    <property type="molecule type" value="Genomic_DNA"/>
</dbReference>
<evidence type="ECO:0000256" key="1">
    <source>
        <dbReference type="SAM" id="MobiDB-lite"/>
    </source>
</evidence>
<reference evidence="2" key="1">
    <citation type="submission" date="2023-04" db="EMBL/GenBank/DDBJ databases">
        <title>Phytophthora fragariaefolia NBRC 109709.</title>
        <authorList>
            <person name="Ichikawa N."/>
            <person name="Sato H."/>
            <person name="Tonouchi N."/>
        </authorList>
    </citation>
    <scope>NUCLEOTIDE SEQUENCE</scope>
    <source>
        <strain evidence="2">NBRC 109709</strain>
    </source>
</reference>
<sequence>MTWWTKTRSWGELHGPVGSTHRYGGRNCLPARRGRDRSEQGAGIPSKIEERVEVGSKTRVLGAETGNRTENEDDVVVIHEGTDLFAEELESEMAVLPDLSLTAEVKIGDPKVEQRQATGLK</sequence>
<dbReference type="OrthoDB" id="129582at2759"/>
<evidence type="ECO:0000313" key="2">
    <source>
        <dbReference type="EMBL" id="GMF52711.1"/>
    </source>
</evidence>
<keyword evidence="3" id="KW-1185">Reference proteome</keyword>
<evidence type="ECO:0000313" key="3">
    <source>
        <dbReference type="Proteomes" id="UP001165121"/>
    </source>
</evidence>
<proteinExistence type="predicted"/>